<sequence>MLKLIYTTLLITFLSVLSTGCGEEAPMVEGEFDESQQIDPAAEAELEKQARKDMQ</sequence>
<dbReference type="Proteomes" id="UP000316855">
    <property type="component" value="Chromosome"/>
</dbReference>
<gene>
    <name evidence="1" type="ORF">Pan161_45850</name>
</gene>
<organism evidence="1 2">
    <name type="scientific">Gimesia algae</name>
    <dbReference type="NCBI Taxonomy" id="2527971"/>
    <lineage>
        <taxon>Bacteria</taxon>
        <taxon>Pseudomonadati</taxon>
        <taxon>Planctomycetota</taxon>
        <taxon>Planctomycetia</taxon>
        <taxon>Planctomycetales</taxon>
        <taxon>Planctomycetaceae</taxon>
        <taxon>Gimesia</taxon>
    </lineage>
</organism>
<name>A0A517VIS7_9PLAN</name>
<evidence type="ECO:0000313" key="2">
    <source>
        <dbReference type="Proteomes" id="UP000316855"/>
    </source>
</evidence>
<evidence type="ECO:0000313" key="1">
    <source>
        <dbReference type="EMBL" id="QDT92914.1"/>
    </source>
</evidence>
<keyword evidence="2" id="KW-1185">Reference proteome</keyword>
<accession>A0A517VIS7</accession>
<dbReference type="AlphaFoldDB" id="A0A517VIS7"/>
<proteinExistence type="predicted"/>
<dbReference type="KEGG" id="gax:Pan161_45850"/>
<dbReference type="PROSITE" id="PS51257">
    <property type="entry name" value="PROKAR_LIPOPROTEIN"/>
    <property type="match status" value="1"/>
</dbReference>
<protein>
    <submittedName>
        <fullName evidence="1">Uncharacterized protein</fullName>
    </submittedName>
</protein>
<dbReference type="RefSeq" id="WP_197995464.1">
    <property type="nucleotide sequence ID" value="NZ_CP036343.1"/>
</dbReference>
<dbReference type="EMBL" id="CP036343">
    <property type="protein sequence ID" value="QDT92914.1"/>
    <property type="molecule type" value="Genomic_DNA"/>
</dbReference>
<reference evidence="1 2" key="1">
    <citation type="submission" date="2019-02" db="EMBL/GenBank/DDBJ databases">
        <title>Deep-cultivation of Planctomycetes and their phenomic and genomic characterization uncovers novel biology.</title>
        <authorList>
            <person name="Wiegand S."/>
            <person name="Jogler M."/>
            <person name="Boedeker C."/>
            <person name="Pinto D."/>
            <person name="Vollmers J."/>
            <person name="Rivas-Marin E."/>
            <person name="Kohn T."/>
            <person name="Peeters S.H."/>
            <person name="Heuer A."/>
            <person name="Rast P."/>
            <person name="Oberbeckmann S."/>
            <person name="Bunk B."/>
            <person name="Jeske O."/>
            <person name="Meyerdierks A."/>
            <person name="Storesund J.E."/>
            <person name="Kallscheuer N."/>
            <person name="Luecker S."/>
            <person name="Lage O.M."/>
            <person name="Pohl T."/>
            <person name="Merkel B.J."/>
            <person name="Hornburger P."/>
            <person name="Mueller R.-W."/>
            <person name="Bruemmer F."/>
            <person name="Labrenz M."/>
            <person name="Spormann A.M."/>
            <person name="Op den Camp H."/>
            <person name="Overmann J."/>
            <person name="Amann R."/>
            <person name="Jetten M.S.M."/>
            <person name="Mascher T."/>
            <person name="Medema M.H."/>
            <person name="Devos D.P."/>
            <person name="Kaster A.-K."/>
            <person name="Ovreas L."/>
            <person name="Rohde M."/>
            <person name="Galperin M.Y."/>
            <person name="Jogler C."/>
        </authorList>
    </citation>
    <scope>NUCLEOTIDE SEQUENCE [LARGE SCALE GENOMIC DNA]</scope>
    <source>
        <strain evidence="1 2">Pan161</strain>
    </source>
</reference>